<evidence type="ECO:0000259" key="1">
    <source>
        <dbReference type="Pfam" id="PF07090"/>
    </source>
</evidence>
<feature type="domain" description="Putative glutamine amidotransferase" evidence="1">
    <location>
        <begin position="3"/>
        <end position="246"/>
    </location>
</feature>
<dbReference type="InterPro" id="IPR029062">
    <property type="entry name" value="Class_I_gatase-like"/>
</dbReference>
<dbReference type="InterPro" id="IPR010768">
    <property type="entry name" value="GATase1-like"/>
</dbReference>
<dbReference type="SUPFAM" id="SSF52317">
    <property type="entry name" value="Class I glutamine amidotransferase-like"/>
    <property type="match status" value="1"/>
</dbReference>
<accession>A0A9D1JUK2</accession>
<name>A0A9D1JUK2_9FIRM</name>
<evidence type="ECO:0000313" key="2">
    <source>
        <dbReference type="EMBL" id="HIS65334.1"/>
    </source>
</evidence>
<sequence>MKKVLFVGESWHVHVTESKGFDTFSFDYYEQATEYIQAALEAAGVEFHHIPSHLVEERFPTTAEGLAEYDMVLFSDVGANTMNLPMNVFQRLIPTVNKLELVREYVRKGGAFVMIGGYLTFQGIQGRGCYKRTAIEDILPVTLLEGDDRVECSQGLTPVVIDSVHPVMAGLPEQWPAVLGYNRLLPKEGSSVVARIGDDPLVVLGQYGQGRVCAYATDCAPHWAPKEFCTWDGFTRLWSNLVNWMTP</sequence>
<organism evidence="2 3">
    <name type="scientific">Candidatus Avoscillospira avistercoris</name>
    <dbReference type="NCBI Taxonomy" id="2840707"/>
    <lineage>
        <taxon>Bacteria</taxon>
        <taxon>Bacillati</taxon>
        <taxon>Bacillota</taxon>
        <taxon>Clostridia</taxon>
        <taxon>Eubacteriales</taxon>
        <taxon>Oscillospiraceae</taxon>
        <taxon>Oscillospiraceae incertae sedis</taxon>
        <taxon>Candidatus Avoscillospira</taxon>
    </lineage>
</organism>
<dbReference type="Proteomes" id="UP000886741">
    <property type="component" value="Unassembled WGS sequence"/>
</dbReference>
<dbReference type="PANTHER" id="PTHR37947">
    <property type="entry name" value="BLL2462 PROTEIN"/>
    <property type="match status" value="1"/>
</dbReference>
<dbReference type="Gene3D" id="3.40.50.880">
    <property type="match status" value="1"/>
</dbReference>
<proteinExistence type="predicted"/>
<dbReference type="EMBL" id="DVJJ01000121">
    <property type="protein sequence ID" value="HIS65334.1"/>
    <property type="molecule type" value="Genomic_DNA"/>
</dbReference>
<dbReference type="PANTHER" id="PTHR37947:SF1">
    <property type="entry name" value="BLL2462 PROTEIN"/>
    <property type="match status" value="1"/>
</dbReference>
<protein>
    <submittedName>
        <fullName evidence="2">Cytoplasmic protein</fullName>
    </submittedName>
</protein>
<reference evidence="2" key="1">
    <citation type="submission" date="2020-10" db="EMBL/GenBank/DDBJ databases">
        <authorList>
            <person name="Gilroy R."/>
        </authorList>
    </citation>
    <scope>NUCLEOTIDE SEQUENCE</scope>
    <source>
        <strain evidence="2">ChiBcec16-1751</strain>
    </source>
</reference>
<dbReference type="CDD" id="cd03143">
    <property type="entry name" value="A4_beta-galactosidase_middle_domain"/>
    <property type="match status" value="1"/>
</dbReference>
<gene>
    <name evidence="2" type="ORF">IAA83_08195</name>
</gene>
<dbReference type="Pfam" id="PF07090">
    <property type="entry name" value="GATase1_like"/>
    <property type="match status" value="1"/>
</dbReference>
<reference evidence="2" key="2">
    <citation type="journal article" date="2021" name="PeerJ">
        <title>Extensive microbial diversity within the chicken gut microbiome revealed by metagenomics and culture.</title>
        <authorList>
            <person name="Gilroy R."/>
            <person name="Ravi A."/>
            <person name="Getino M."/>
            <person name="Pursley I."/>
            <person name="Horton D.L."/>
            <person name="Alikhan N.F."/>
            <person name="Baker D."/>
            <person name="Gharbi K."/>
            <person name="Hall N."/>
            <person name="Watson M."/>
            <person name="Adriaenssens E.M."/>
            <person name="Foster-Nyarko E."/>
            <person name="Jarju S."/>
            <person name="Secka A."/>
            <person name="Antonio M."/>
            <person name="Oren A."/>
            <person name="Chaudhuri R.R."/>
            <person name="La Ragione R."/>
            <person name="Hildebrand F."/>
            <person name="Pallen M.J."/>
        </authorList>
    </citation>
    <scope>NUCLEOTIDE SEQUENCE</scope>
    <source>
        <strain evidence="2">ChiBcec16-1751</strain>
    </source>
</reference>
<comment type="caution">
    <text evidence="2">The sequence shown here is derived from an EMBL/GenBank/DDBJ whole genome shotgun (WGS) entry which is preliminary data.</text>
</comment>
<evidence type="ECO:0000313" key="3">
    <source>
        <dbReference type="Proteomes" id="UP000886741"/>
    </source>
</evidence>
<dbReference type="AlphaFoldDB" id="A0A9D1JUK2"/>